<organism evidence="1 2">
    <name type="scientific">Nephila pilipes</name>
    <name type="common">Giant wood spider</name>
    <name type="synonym">Nephila maculata</name>
    <dbReference type="NCBI Taxonomy" id="299642"/>
    <lineage>
        <taxon>Eukaryota</taxon>
        <taxon>Metazoa</taxon>
        <taxon>Ecdysozoa</taxon>
        <taxon>Arthropoda</taxon>
        <taxon>Chelicerata</taxon>
        <taxon>Arachnida</taxon>
        <taxon>Araneae</taxon>
        <taxon>Araneomorphae</taxon>
        <taxon>Entelegynae</taxon>
        <taxon>Araneoidea</taxon>
        <taxon>Nephilidae</taxon>
        <taxon>Nephila</taxon>
    </lineage>
</organism>
<dbReference type="OrthoDB" id="6429609at2759"/>
<evidence type="ECO:0000313" key="1">
    <source>
        <dbReference type="EMBL" id="GFT40648.1"/>
    </source>
</evidence>
<sequence length="124" mass="13550">MSLSRISGVPAGTICGSVALKIGSRFNEEFLTINACILNKVTSQIPVVNTDIKELGYLKGVFLSEEDFSRPTECHVILVSDCFFTILRNGKIIGSEGQPIAQRVMFGWVVADQNQKDSNSSSYT</sequence>
<accession>A0A8X6TP39</accession>
<reference evidence="1" key="1">
    <citation type="submission" date="2020-08" db="EMBL/GenBank/DDBJ databases">
        <title>Multicomponent nature underlies the extraordinary mechanical properties of spider dragline silk.</title>
        <authorList>
            <person name="Kono N."/>
            <person name="Nakamura H."/>
            <person name="Mori M."/>
            <person name="Yoshida Y."/>
            <person name="Ohtoshi R."/>
            <person name="Malay A.D."/>
            <person name="Moran D.A.P."/>
            <person name="Tomita M."/>
            <person name="Numata K."/>
            <person name="Arakawa K."/>
        </authorList>
    </citation>
    <scope>NUCLEOTIDE SEQUENCE</scope>
</reference>
<proteinExistence type="predicted"/>
<dbReference type="Proteomes" id="UP000887013">
    <property type="component" value="Unassembled WGS sequence"/>
</dbReference>
<dbReference type="AlphaFoldDB" id="A0A8X6TP39"/>
<comment type="caution">
    <text evidence="1">The sequence shown here is derived from an EMBL/GenBank/DDBJ whole genome shotgun (WGS) entry which is preliminary data.</text>
</comment>
<gene>
    <name evidence="1" type="primary">AVEN_72478_1</name>
    <name evidence="1" type="ORF">NPIL_223591</name>
</gene>
<dbReference type="EMBL" id="BMAW01063510">
    <property type="protein sequence ID" value="GFT40648.1"/>
    <property type="molecule type" value="Genomic_DNA"/>
</dbReference>
<protein>
    <submittedName>
        <fullName evidence="1">DUF1758 domain-containing protein</fullName>
    </submittedName>
</protein>
<evidence type="ECO:0000313" key="2">
    <source>
        <dbReference type="Proteomes" id="UP000887013"/>
    </source>
</evidence>
<name>A0A8X6TP39_NEPPI</name>
<keyword evidence="2" id="KW-1185">Reference proteome</keyword>